<dbReference type="RefSeq" id="XP_037214158.1">
    <property type="nucleotide sequence ID" value="XM_037369660.1"/>
</dbReference>
<dbReference type="AlphaFoldDB" id="A0A8H6S1W2"/>
<sequence>MAGISALVECLTDDLNDAPTLFRALTKSLSNVSALAKTQTIGLVGLEGYEMLYKKLPWHVVEEFMVRSLEDDQSDGRRRGLIRLLHRLEVDSLAPGWCGQQAIKFLDFQDPGDTQWLLETLVSDVPSFIDNVIPVLESRKLSQFFWVTFIRTLRQESSKFGGLEQSKSSVDKLVCQCLHIIIHNLNAFPSYTTCYPAGDNMTGKQNLLKIFELCRETDNMALTTLIMSKMRRAASEMPNQDFKQFFLVLVPLAIEVVTSTDDPSLRFHVGVYREFLVNILDAILQIPAAHSSCQSCELKIRIRPTDSTSSQPDGPIATPGCDILNDDNVSTILLVVQKLGGIENLNQFTTAFAKHKRVVVENFARAVAARFKPLQKDPGPEHATYDRTMSSLIASDKTVQSLSREDLLDYLRLCVDVGAVTRFKTLLDACQSHRVSDSIQLLPGLSERMCQDSESVRLFSPAFGMFSRHTLKSWATRLNHCRTTIFKQLLAFGCLSEGRELSQCEHGCLEVRKFMIDDWYTSCTLNKRKSESRKHVELYLELLKCNGAGSEPLLIWRTDVSSRPHTLVITKTSHQLCWNFRRQIAHAKGHLSTIGPLEARRILGTDHDFIVNEIETASWPKLPVDAELPMCAESSTANKRPANAGSSEGPAAKRARSEMSSNATDEDELGDDSDADSDWRPESRSKLH</sequence>
<organism evidence="2 3">
    <name type="scientific">Mycena indigotica</name>
    <dbReference type="NCBI Taxonomy" id="2126181"/>
    <lineage>
        <taxon>Eukaryota</taxon>
        <taxon>Fungi</taxon>
        <taxon>Dikarya</taxon>
        <taxon>Basidiomycota</taxon>
        <taxon>Agaricomycotina</taxon>
        <taxon>Agaricomycetes</taxon>
        <taxon>Agaricomycetidae</taxon>
        <taxon>Agaricales</taxon>
        <taxon>Marasmiineae</taxon>
        <taxon>Mycenaceae</taxon>
        <taxon>Mycena</taxon>
    </lineage>
</organism>
<protein>
    <submittedName>
        <fullName evidence="2">Uncharacterized protein</fullName>
    </submittedName>
</protein>
<dbReference type="OrthoDB" id="10545856at2759"/>
<keyword evidence="3" id="KW-1185">Reference proteome</keyword>
<dbReference type="GeneID" id="59352176"/>
<proteinExistence type="predicted"/>
<comment type="caution">
    <text evidence="2">The sequence shown here is derived from an EMBL/GenBank/DDBJ whole genome shotgun (WGS) entry which is preliminary data.</text>
</comment>
<reference evidence="2" key="1">
    <citation type="submission" date="2020-05" db="EMBL/GenBank/DDBJ databases">
        <title>Mycena genomes resolve the evolution of fungal bioluminescence.</title>
        <authorList>
            <person name="Tsai I.J."/>
        </authorList>
    </citation>
    <scope>NUCLEOTIDE SEQUENCE</scope>
    <source>
        <strain evidence="2">171206Taipei</strain>
    </source>
</reference>
<dbReference type="Proteomes" id="UP000636479">
    <property type="component" value="Unassembled WGS sequence"/>
</dbReference>
<dbReference type="EMBL" id="JACAZF010000014">
    <property type="protein sequence ID" value="KAF7290798.1"/>
    <property type="molecule type" value="Genomic_DNA"/>
</dbReference>
<gene>
    <name evidence="2" type="ORF">MIND_01320800</name>
</gene>
<accession>A0A8H6S1W2</accession>
<feature type="region of interest" description="Disordered" evidence="1">
    <location>
        <begin position="635"/>
        <end position="688"/>
    </location>
</feature>
<evidence type="ECO:0000313" key="3">
    <source>
        <dbReference type="Proteomes" id="UP000636479"/>
    </source>
</evidence>
<feature type="compositionally biased region" description="Acidic residues" evidence="1">
    <location>
        <begin position="664"/>
        <end position="676"/>
    </location>
</feature>
<feature type="compositionally biased region" description="Basic and acidic residues" evidence="1">
    <location>
        <begin position="677"/>
        <end position="688"/>
    </location>
</feature>
<evidence type="ECO:0000313" key="2">
    <source>
        <dbReference type="EMBL" id="KAF7290798.1"/>
    </source>
</evidence>
<evidence type="ECO:0000256" key="1">
    <source>
        <dbReference type="SAM" id="MobiDB-lite"/>
    </source>
</evidence>
<name>A0A8H6S1W2_9AGAR</name>